<evidence type="ECO:0000259" key="2">
    <source>
        <dbReference type="Pfam" id="PF03008"/>
    </source>
</evidence>
<dbReference type="InterPro" id="IPR036390">
    <property type="entry name" value="WH_DNA-bd_sf"/>
</dbReference>
<evidence type="ECO:0000259" key="1">
    <source>
        <dbReference type="Pfam" id="PF01637"/>
    </source>
</evidence>
<dbReference type="Proteomes" id="UP000280307">
    <property type="component" value="Unassembled WGS sequence"/>
</dbReference>
<dbReference type="Pfam" id="PF03008">
    <property type="entry name" value="DUF234"/>
    <property type="match status" value="1"/>
</dbReference>
<dbReference type="InterPro" id="IPR004256">
    <property type="entry name" value="DUF234"/>
</dbReference>
<dbReference type="GO" id="GO:0005524">
    <property type="term" value="F:ATP binding"/>
    <property type="evidence" value="ECO:0007669"/>
    <property type="project" value="InterPro"/>
</dbReference>
<dbReference type="AlphaFoldDB" id="A0A426TS01"/>
<sequence>MKNQAMFVDREQELAFLQRVLQRRKPGPAQLLLLYGRRRVGKSSLLMHWVAQSGLPSTYWTAEKEPAALQRRKLYAALVGLPLQQAPIFGSWAEVWDAVAILLAGKRHILVLDELPYIMEADPAALSALQHAWDRHFQHMEVVLALCGSQIRVMEGIQGSQSPLFGRLTGRWYLQPLPFSALHSFFPTWSVEERIAAYALVGGVPAYLGWLDAELSLVANIREVILDPGSMFGAEPAFLLYDEVREPQPHLAILKALGAGAHTLEALAQATIISKTHLSAYLSRLQDLKLVERRLPATIPPAAQLNSRKGRYHLSDAYFRFYFRFLAPYHDRLVSAPQVVLQQIQANLRAFVGQTAFEELSRRWVSEQAQAGVLPLTPAQVGSHWSRTVQVDVVAPDWQNRKILLGECKWTADELDRKVVRELVETKTPRLLADLPNGGAGWTVTYAYFTRSGFTSEARHEAQRHGAILVDAAQLGAELG</sequence>
<dbReference type="SUPFAM" id="SSF46785">
    <property type="entry name" value="Winged helix' DNA-binding domain"/>
    <property type="match status" value="1"/>
</dbReference>
<feature type="domain" description="ATPase" evidence="1">
    <location>
        <begin position="7"/>
        <end position="209"/>
    </location>
</feature>
<organism evidence="3 4">
    <name type="scientific">Candidatus Viridilinea halotolerans</name>
    <dbReference type="NCBI Taxonomy" id="2491704"/>
    <lineage>
        <taxon>Bacteria</taxon>
        <taxon>Bacillati</taxon>
        <taxon>Chloroflexota</taxon>
        <taxon>Chloroflexia</taxon>
        <taxon>Chloroflexales</taxon>
        <taxon>Chloroflexineae</taxon>
        <taxon>Oscillochloridaceae</taxon>
        <taxon>Candidatus Viridilinea</taxon>
    </lineage>
</organism>
<evidence type="ECO:0000313" key="3">
    <source>
        <dbReference type="EMBL" id="RRR66523.1"/>
    </source>
</evidence>
<dbReference type="Pfam" id="PF01637">
    <property type="entry name" value="ATPase_2"/>
    <property type="match status" value="1"/>
</dbReference>
<feature type="domain" description="DUF234" evidence="2">
    <location>
        <begin position="322"/>
        <end position="412"/>
    </location>
</feature>
<dbReference type="PANTHER" id="PTHR34704">
    <property type="entry name" value="ATPASE"/>
    <property type="match status" value="1"/>
</dbReference>
<evidence type="ECO:0000313" key="4">
    <source>
        <dbReference type="Proteomes" id="UP000280307"/>
    </source>
</evidence>
<proteinExistence type="predicted"/>
<comment type="caution">
    <text evidence="3">The sequence shown here is derived from an EMBL/GenBank/DDBJ whole genome shotgun (WGS) entry which is preliminary data.</text>
</comment>
<dbReference type="EMBL" id="RSAS01000847">
    <property type="protein sequence ID" value="RRR66523.1"/>
    <property type="molecule type" value="Genomic_DNA"/>
</dbReference>
<dbReference type="InterPro" id="IPR027417">
    <property type="entry name" value="P-loop_NTPase"/>
</dbReference>
<dbReference type="SUPFAM" id="SSF52980">
    <property type="entry name" value="Restriction endonuclease-like"/>
    <property type="match status" value="1"/>
</dbReference>
<dbReference type="InterPro" id="IPR011579">
    <property type="entry name" value="ATPase_dom"/>
</dbReference>
<reference evidence="3 4" key="1">
    <citation type="submission" date="2018-12" db="EMBL/GenBank/DDBJ databases">
        <title>Genome Sequence of Candidatus Viridilinea halotolerans isolated from saline sulfide-rich spring.</title>
        <authorList>
            <person name="Grouzdev D.S."/>
            <person name="Burganskaya E.I."/>
            <person name="Krutkina M.S."/>
            <person name="Sukhacheva M.V."/>
            <person name="Gorlenko V.M."/>
        </authorList>
    </citation>
    <scope>NUCLEOTIDE SEQUENCE [LARGE SCALE GENOMIC DNA]</scope>
    <source>
        <strain evidence="3">Chok-6</strain>
    </source>
</reference>
<dbReference type="Gene3D" id="3.40.50.300">
    <property type="entry name" value="P-loop containing nucleotide triphosphate hydrolases"/>
    <property type="match status" value="2"/>
</dbReference>
<name>A0A426TS01_9CHLR</name>
<accession>A0A426TS01</accession>
<dbReference type="SUPFAM" id="SSF52540">
    <property type="entry name" value="P-loop containing nucleoside triphosphate hydrolases"/>
    <property type="match status" value="1"/>
</dbReference>
<gene>
    <name evidence="3" type="ORF">EI684_20635</name>
</gene>
<dbReference type="InterPro" id="IPR011335">
    <property type="entry name" value="Restrct_endonuc-II-like"/>
</dbReference>
<dbReference type="PANTHER" id="PTHR34704:SF1">
    <property type="entry name" value="ATPASE"/>
    <property type="match status" value="1"/>
</dbReference>
<protein>
    <submittedName>
        <fullName evidence="3">Uncharacterized protein</fullName>
    </submittedName>
</protein>